<evidence type="ECO:0000256" key="2">
    <source>
        <dbReference type="SAM" id="MobiDB-lite"/>
    </source>
</evidence>
<dbReference type="OrthoDB" id="6247875at2759"/>
<evidence type="ECO:0000313" key="5">
    <source>
        <dbReference type="Proteomes" id="UP000789342"/>
    </source>
</evidence>
<dbReference type="SMART" id="SM00398">
    <property type="entry name" value="HMG"/>
    <property type="match status" value="1"/>
</dbReference>
<dbReference type="Pfam" id="PF00505">
    <property type="entry name" value="HMG_box"/>
    <property type="match status" value="1"/>
</dbReference>
<name>A0A9N8Z0R5_9GLOM</name>
<keyword evidence="1" id="KW-0238">DNA-binding</keyword>
<protein>
    <submittedName>
        <fullName evidence="4">15663_t:CDS:1</fullName>
    </submittedName>
</protein>
<dbReference type="EMBL" id="CAJVPV010000566">
    <property type="protein sequence ID" value="CAG8463305.1"/>
    <property type="molecule type" value="Genomic_DNA"/>
</dbReference>
<dbReference type="GO" id="GO:0003677">
    <property type="term" value="F:DNA binding"/>
    <property type="evidence" value="ECO:0007669"/>
    <property type="project" value="UniProtKB-UniRule"/>
</dbReference>
<keyword evidence="1" id="KW-0539">Nucleus</keyword>
<dbReference type="GO" id="GO:0005634">
    <property type="term" value="C:nucleus"/>
    <property type="evidence" value="ECO:0007669"/>
    <property type="project" value="UniProtKB-UniRule"/>
</dbReference>
<dbReference type="Proteomes" id="UP000789342">
    <property type="component" value="Unassembled WGS sequence"/>
</dbReference>
<organism evidence="4 5">
    <name type="scientific">Acaulospora morrowiae</name>
    <dbReference type="NCBI Taxonomy" id="94023"/>
    <lineage>
        <taxon>Eukaryota</taxon>
        <taxon>Fungi</taxon>
        <taxon>Fungi incertae sedis</taxon>
        <taxon>Mucoromycota</taxon>
        <taxon>Glomeromycotina</taxon>
        <taxon>Glomeromycetes</taxon>
        <taxon>Diversisporales</taxon>
        <taxon>Acaulosporaceae</taxon>
        <taxon>Acaulospora</taxon>
    </lineage>
</organism>
<proteinExistence type="predicted"/>
<feature type="domain" description="HMG box" evidence="3">
    <location>
        <begin position="15"/>
        <end position="83"/>
    </location>
</feature>
<dbReference type="PROSITE" id="PS50118">
    <property type="entry name" value="HMG_BOX_2"/>
    <property type="match status" value="1"/>
</dbReference>
<dbReference type="InterPro" id="IPR009071">
    <property type="entry name" value="HMG_box_dom"/>
</dbReference>
<feature type="region of interest" description="Disordered" evidence="2">
    <location>
        <begin position="119"/>
        <end position="143"/>
    </location>
</feature>
<dbReference type="SUPFAM" id="SSF47095">
    <property type="entry name" value="HMG-box"/>
    <property type="match status" value="1"/>
</dbReference>
<evidence type="ECO:0000259" key="3">
    <source>
        <dbReference type="PROSITE" id="PS50118"/>
    </source>
</evidence>
<evidence type="ECO:0000313" key="4">
    <source>
        <dbReference type="EMBL" id="CAG8463305.1"/>
    </source>
</evidence>
<dbReference type="AlphaFoldDB" id="A0A9N8Z0R5"/>
<reference evidence="4" key="1">
    <citation type="submission" date="2021-06" db="EMBL/GenBank/DDBJ databases">
        <authorList>
            <person name="Kallberg Y."/>
            <person name="Tangrot J."/>
            <person name="Rosling A."/>
        </authorList>
    </citation>
    <scope>NUCLEOTIDE SEQUENCE</scope>
    <source>
        <strain evidence="4">CL551</strain>
    </source>
</reference>
<comment type="caution">
    <text evidence="4">The sequence shown here is derived from an EMBL/GenBank/DDBJ whole genome shotgun (WGS) entry which is preliminary data.</text>
</comment>
<dbReference type="Gene3D" id="1.10.30.10">
    <property type="entry name" value="High mobility group box domain"/>
    <property type="match status" value="1"/>
</dbReference>
<feature type="region of interest" description="Disordered" evidence="2">
    <location>
        <begin position="1"/>
        <end position="20"/>
    </location>
</feature>
<evidence type="ECO:0000256" key="1">
    <source>
        <dbReference type="PROSITE-ProRule" id="PRU00267"/>
    </source>
</evidence>
<gene>
    <name evidence="4" type="ORF">AMORRO_LOCUS1506</name>
</gene>
<dbReference type="InterPro" id="IPR036910">
    <property type="entry name" value="HMG_box_dom_sf"/>
</dbReference>
<feature type="DNA-binding region" description="HMG box" evidence="1">
    <location>
        <begin position="15"/>
        <end position="83"/>
    </location>
</feature>
<accession>A0A9N8Z0R5</accession>
<sequence length="143" mass="16750">MAKSKRSRPPSESKKPRPPSGFILYRVKCSKELRETYPSVPQRILSKWISEKWKREPDAVRYEYQNRSTLMYTEIRQNNPYWSCKRDDETNRSILSTNPRPRDVLEYLPYPMVSEKVVGGSSGASENEANFNMDDYINYSASP</sequence>
<keyword evidence="5" id="KW-1185">Reference proteome</keyword>